<dbReference type="STRING" id="1448321.A0A317X3Y9"/>
<proteinExistence type="predicted"/>
<gene>
    <name evidence="3" type="ORF">BO70DRAFT_357361</name>
</gene>
<evidence type="ECO:0000313" key="3">
    <source>
        <dbReference type="EMBL" id="PWY92227.1"/>
    </source>
</evidence>
<evidence type="ECO:0000256" key="1">
    <source>
        <dbReference type="SAM" id="MobiDB-lite"/>
    </source>
</evidence>
<comment type="caution">
    <text evidence="3">The sequence shown here is derived from an EMBL/GenBank/DDBJ whole genome shotgun (WGS) entry which is preliminary data.</text>
</comment>
<reference evidence="3 4" key="1">
    <citation type="submission" date="2016-12" db="EMBL/GenBank/DDBJ databases">
        <title>The genomes of Aspergillus section Nigri reveals drivers in fungal speciation.</title>
        <authorList>
            <consortium name="DOE Joint Genome Institute"/>
            <person name="Vesth T.C."/>
            <person name="Nybo J."/>
            <person name="Theobald S."/>
            <person name="Brandl J."/>
            <person name="Frisvad J.C."/>
            <person name="Nielsen K.F."/>
            <person name="Lyhne E.K."/>
            <person name="Kogle M.E."/>
            <person name="Kuo A."/>
            <person name="Riley R."/>
            <person name="Clum A."/>
            <person name="Nolan M."/>
            <person name="Lipzen A."/>
            <person name="Salamov A."/>
            <person name="Henrissat B."/>
            <person name="Wiebenga A."/>
            <person name="De Vries R.P."/>
            <person name="Grigoriev I.V."/>
            <person name="Mortensen U.H."/>
            <person name="Andersen M.R."/>
            <person name="Baker S.E."/>
        </authorList>
    </citation>
    <scope>NUCLEOTIDE SEQUENCE [LARGE SCALE GENOMIC DNA]</scope>
    <source>
        <strain evidence="3 4">CBS 117.55</strain>
    </source>
</reference>
<organism evidence="3 4">
    <name type="scientific">Aspergillus heteromorphus CBS 117.55</name>
    <dbReference type="NCBI Taxonomy" id="1448321"/>
    <lineage>
        <taxon>Eukaryota</taxon>
        <taxon>Fungi</taxon>
        <taxon>Dikarya</taxon>
        <taxon>Ascomycota</taxon>
        <taxon>Pezizomycotina</taxon>
        <taxon>Eurotiomycetes</taxon>
        <taxon>Eurotiomycetidae</taxon>
        <taxon>Eurotiales</taxon>
        <taxon>Aspergillaceae</taxon>
        <taxon>Aspergillus</taxon>
        <taxon>Aspergillus subgen. Circumdati</taxon>
    </lineage>
</organism>
<dbReference type="OrthoDB" id="2104739at2759"/>
<feature type="region of interest" description="Disordered" evidence="1">
    <location>
        <begin position="332"/>
        <end position="370"/>
    </location>
</feature>
<accession>A0A317X3Y9</accession>
<dbReference type="EMBL" id="MSFL01000001">
    <property type="protein sequence ID" value="PWY92227.1"/>
    <property type="molecule type" value="Genomic_DNA"/>
</dbReference>
<sequence length="370" mass="41343">MSISTSDLTSLSSSASGFVEQEVLEKLHRYRPKDPKDDTVKVLHAFLEHLGKDGRENLLEDLHSLQTDEEINQHATTLVEGLLFPLRAHSKTPSITISARFGVEDSIENIAAALDEPAARKDQTWLKTACLRRDDYKCCLSGARDPAHKRNSTEIIDRTNCAHIIPFCIGNWTNETEQNAVAKIWVSLNRCFPSLRSRIGLTQSSINEPRNAITMTHGLHVYFGTFDFALEALREPNSYRIKVFDPQHAFVRTLPSSGIVTFEQHDARYQLPSPELLFVHATIAKILHATGKAQEADNISRDKDSTGVMARDGSTDITRLLSTTSIGFAYSQIKDPHPSNVHARPATMTDDGTQKGRKQRSINKKKENVS</sequence>
<evidence type="ECO:0000313" key="4">
    <source>
        <dbReference type="Proteomes" id="UP000247233"/>
    </source>
</evidence>
<dbReference type="InterPro" id="IPR003615">
    <property type="entry name" value="HNH_nuc"/>
</dbReference>
<dbReference type="Proteomes" id="UP000247233">
    <property type="component" value="Unassembled WGS sequence"/>
</dbReference>
<dbReference type="Pfam" id="PF13391">
    <property type="entry name" value="HNH_2"/>
    <property type="match status" value="1"/>
</dbReference>
<name>A0A317X3Y9_9EURO</name>
<protein>
    <recommendedName>
        <fullName evidence="2">HNH nuclease domain-containing protein</fullName>
    </recommendedName>
</protein>
<keyword evidence="4" id="KW-1185">Reference proteome</keyword>
<evidence type="ECO:0000259" key="2">
    <source>
        <dbReference type="Pfam" id="PF13391"/>
    </source>
</evidence>
<dbReference type="RefSeq" id="XP_025403966.1">
    <property type="nucleotide sequence ID" value="XM_025542018.1"/>
</dbReference>
<dbReference type="GeneID" id="37064255"/>
<dbReference type="AlphaFoldDB" id="A0A317X3Y9"/>
<dbReference type="VEuPathDB" id="FungiDB:BO70DRAFT_357361"/>
<feature type="domain" description="HNH nuclease" evidence="2">
    <location>
        <begin position="138"/>
        <end position="230"/>
    </location>
</feature>